<dbReference type="OrthoDB" id="145231at2759"/>
<proteinExistence type="predicted"/>
<reference evidence="2" key="1">
    <citation type="submission" date="2017-03" db="EMBL/GenBank/DDBJ databases">
        <title>Phytopthora megakarya and P. palmivora, two closely related causual agents of cacao black pod achieved similar genome size and gene model numbers by different mechanisms.</title>
        <authorList>
            <person name="Ali S."/>
            <person name="Shao J."/>
            <person name="Larry D.J."/>
            <person name="Kronmiller B."/>
            <person name="Shen D."/>
            <person name="Strem M.D."/>
            <person name="Melnick R.L."/>
            <person name="Guiltinan M.J."/>
            <person name="Tyler B.M."/>
            <person name="Meinhardt L.W."/>
            <person name="Bailey B.A."/>
        </authorList>
    </citation>
    <scope>NUCLEOTIDE SEQUENCE [LARGE SCALE GENOMIC DNA]</scope>
    <source>
        <strain evidence="2">zdho120</strain>
    </source>
</reference>
<keyword evidence="2" id="KW-1185">Reference proteome</keyword>
<name>A0A225UZ79_9STRA</name>
<sequence length="65" mass="7286">YKAARNESRPIDYLRMSESCHLTAFFAGKPDVLQGMESAFFAEIRVALEEQRKIDGGMEVTSTAD</sequence>
<dbReference type="Proteomes" id="UP000198211">
    <property type="component" value="Unassembled WGS sequence"/>
</dbReference>
<dbReference type="AlphaFoldDB" id="A0A225UZ79"/>
<dbReference type="EMBL" id="NBNE01009975">
    <property type="protein sequence ID" value="OWY97876.1"/>
    <property type="molecule type" value="Genomic_DNA"/>
</dbReference>
<organism evidence="1 2">
    <name type="scientific">Phytophthora megakarya</name>
    <dbReference type="NCBI Taxonomy" id="4795"/>
    <lineage>
        <taxon>Eukaryota</taxon>
        <taxon>Sar</taxon>
        <taxon>Stramenopiles</taxon>
        <taxon>Oomycota</taxon>
        <taxon>Peronosporomycetes</taxon>
        <taxon>Peronosporales</taxon>
        <taxon>Peronosporaceae</taxon>
        <taxon>Phytophthora</taxon>
    </lineage>
</organism>
<feature type="non-terminal residue" evidence="1">
    <location>
        <position position="1"/>
    </location>
</feature>
<gene>
    <name evidence="1" type="ORF">PHMEG_00031486</name>
</gene>
<evidence type="ECO:0000313" key="2">
    <source>
        <dbReference type="Proteomes" id="UP000198211"/>
    </source>
</evidence>
<evidence type="ECO:0000313" key="1">
    <source>
        <dbReference type="EMBL" id="OWY97876.1"/>
    </source>
</evidence>
<accession>A0A225UZ79</accession>
<protein>
    <submittedName>
        <fullName evidence="1">Uncharacterized protein</fullName>
    </submittedName>
</protein>
<comment type="caution">
    <text evidence="1">The sequence shown here is derived from an EMBL/GenBank/DDBJ whole genome shotgun (WGS) entry which is preliminary data.</text>
</comment>